<keyword evidence="5" id="KW-1185">Reference proteome</keyword>
<organism evidence="3 4">
    <name type="scientific">Cellulomonas oligotrophica</name>
    <dbReference type="NCBI Taxonomy" id="931536"/>
    <lineage>
        <taxon>Bacteria</taxon>
        <taxon>Bacillati</taxon>
        <taxon>Actinomycetota</taxon>
        <taxon>Actinomycetes</taxon>
        <taxon>Micrococcales</taxon>
        <taxon>Cellulomonadaceae</taxon>
        <taxon>Cellulomonas</taxon>
    </lineage>
</organism>
<dbReference type="Proteomes" id="UP000577956">
    <property type="component" value="Unassembled WGS sequence"/>
</dbReference>
<name>A0A7Y9FF33_9CELL</name>
<keyword evidence="1" id="KW-1133">Transmembrane helix</keyword>
<dbReference type="AlphaFoldDB" id="A0A7Y9FF33"/>
<feature type="transmembrane region" description="Helical" evidence="1">
    <location>
        <begin position="179"/>
        <end position="198"/>
    </location>
</feature>
<reference evidence="3 4" key="1">
    <citation type="submission" date="2020-07" db="EMBL/GenBank/DDBJ databases">
        <title>Sequencing the genomes of 1000 actinobacteria strains.</title>
        <authorList>
            <person name="Klenk H.-P."/>
        </authorList>
    </citation>
    <scope>NUCLEOTIDE SEQUENCE [LARGE SCALE GENOMIC DNA]</scope>
    <source>
        <strain evidence="3 4">DSM 24482</strain>
    </source>
</reference>
<keyword evidence="1" id="KW-0472">Membrane</keyword>
<sequence length="246" mass="25698">MSTAVATPPVVRRSPVVHALARQLRTAAVLALGFWAIVLVAVVIVTVSILRATGSVDVSVVAYARQAATWFPFSQAILLASLVRVHVAAGLTRRTFLRSTVVAAVATGLMHTVAMVAALTVERQVHAVLGWGFEITERGLPGTGTAVLPLLVEYGPGFVVANLAGLLVGTVYQRGGSWWGTLTLPLTVGPVLLTLGIWSGWFGPLPVGLWAESSTTTHLVGAAVAAVLVTTAYALVVRTAPVRTPR</sequence>
<proteinExistence type="predicted"/>
<feature type="transmembrane region" description="Helical" evidence="1">
    <location>
        <begin position="101"/>
        <end position="121"/>
    </location>
</feature>
<evidence type="ECO:0000313" key="3">
    <source>
        <dbReference type="EMBL" id="NYD86055.1"/>
    </source>
</evidence>
<feature type="transmembrane region" description="Helical" evidence="1">
    <location>
        <begin position="70"/>
        <end position="89"/>
    </location>
</feature>
<dbReference type="Proteomes" id="UP000618382">
    <property type="component" value="Unassembled WGS sequence"/>
</dbReference>
<feature type="transmembrane region" description="Helical" evidence="1">
    <location>
        <begin position="218"/>
        <end position="237"/>
    </location>
</feature>
<evidence type="ECO:0000313" key="2">
    <source>
        <dbReference type="EMBL" id="GIG30938.1"/>
    </source>
</evidence>
<feature type="transmembrane region" description="Helical" evidence="1">
    <location>
        <begin position="154"/>
        <end position="172"/>
    </location>
</feature>
<dbReference type="EMBL" id="JACCBK010000001">
    <property type="protein sequence ID" value="NYD86055.1"/>
    <property type="molecule type" value="Genomic_DNA"/>
</dbReference>
<protein>
    <submittedName>
        <fullName evidence="3">Uncharacterized protein</fullName>
    </submittedName>
</protein>
<gene>
    <name evidence="3" type="ORF">BKA21_001604</name>
    <name evidence="2" type="ORF">Col01nite_00970</name>
</gene>
<feature type="transmembrane region" description="Helical" evidence="1">
    <location>
        <begin position="27"/>
        <end position="50"/>
    </location>
</feature>
<dbReference type="EMBL" id="BONN01000001">
    <property type="protein sequence ID" value="GIG30938.1"/>
    <property type="molecule type" value="Genomic_DNA"/>
</dbReference>
<reference evidence="2 5" key="2">
    <citation type="submission" date="2021-01" db="EMBL/GenBank/DDBJ databases">
        <title>Whole genome shotgun sequence of Cellulomonas oligotrophica NBRC 109435.</title>
        <authorList>
            <person name="Komaki H."/>
            <person name="Tamura T."/>
        </authorList>
    </citation>
    <scope>NUCLEOTIDE SEQUENCE [LARGE SCALE GENOMIC DNA]</scope>
    <source>
        <strain evidence="2 5">NBRC 109435</strain>
    </source>
</reference>
<evidence type="ECO:0000256" key="1">
    <source>
        <dbReference type="SAM" id="Phobius"/>
    </source>
</evidence>
<comment type="caution">
    <text evidence="3">The sequence shown here is derived from an EMBL/GenBank/DDBJ whole genome shotgun (WGS) entry which is preliminary data.</text>
</comment>
<evidence type="ECO:0000313" key="5">
    <source>
        <dbReference type="Proteomes" id="UP000618382"/>
    </source>
</evidence>
<evidence type="ECO:0000313" key="4">
    <source>
        <dbReference type="Proteomes" id="UP000577956"/>
    </source>
</evidence>
<keyword evidence="1" id="KW-0812">Transmembrane</keyword>
<accession>A0A7Y9FF33</accession>
<dbReference type="RefSeq" id="WP_140457745.1">
    <property type="nucleotide sequence ID" value="NZ_BAABFI010000002.1"/>
</dbReference>